<evidence type="ECO:0000259" key="6">
    <source>
        <dbReference type="PROSITE" id="PS50893"/>
    </source>
</evidence>
<dbReference type="PANTHER" id="PTHR43820:SF7">
    <property type="entry name" value="BRANCHED-CHAIN AMINO ACID TRANSPORT ATP-BINDING PROTEIN LIVF-RELATED"/>
    <property type="match status" value="1"/>
</dbReference>
<reference evidence="7 8" key="1">
    <citation type="submission" date="2020-02" db="EMBL/GenBank/DDBJ databases">
        <title>Genome sequence of the type strain CCBAU10050 of Rhizobium daejeonense.</title>
        <authorList>
            <person name="Gao J."/>
            <person name="Sun J."/>
        </authorList>
    </citation>
    <scope>NUCLEOTIDE SEQUENCE [LARGE SCALE GENOMIC DNA]</scope>
    <source>
        <strain evidence="7 8">CCBAU10050</strain>
    </source>
</reference>
<name>A0A6M1S5Q8_9HYPH</name>
<dbReference type="InterPro" id="IPR027417">
    <property type="entry name" value="P-loop_NTPase"/>
</dbReference>
<dbReference type="GO" id="GO:0005524">
    <property type="term" value="F:ATP binding"/>
    <property type="evidence" value="ECO:0007669"/>
    <property type="project" value="UniProtKB-KW"/>
</dbReference>
<dbReference type="PROSITE" id="PS50893">
    <property type="entry name" value="ABC_TRANSPORTER_2"/>
    <property type="match status" value="1"/>
</dbReference>
<keyword evidence="2" id="KW-0813">Transport</keyword>
<dbReference type="GO" id="GO:0015807">
    <property type="term" value="P:L-amino acid transport"/>
    <property type="evidence" value="ECO:0007669"/>
    <property type="project" value="TreeGrafter"/>
</dbReference>
<dbReference type="Gene3D" id="3.40.50.300">
    <property type="entry name" value="P-loop containing nucleotide triphosphate hydrolases"/>
    <property type="match status" value="1"/>
</dbReference>
<keyword evidence="8" id="KW-1185">Reference proteome</keyword>
<evidence type="ECO:0000313" key="8">
    <source>
        <dbReference type="Proteomes" id="UP000477849"/>
    </source>
</evidence>
<evidence type="ECO:0000256" key="3">
    <source>
        <dbReference type="ARBA" id="ARBA00022741"/>
    </source>
</evidence>
<dbReference type="InterPro" id="IPR003593">
    <property type="entry name" value="AAA+_ATPase"/>
</dbReference>
<evidence type="ECO:0000256" key="2">
    <source>
        <dbReference type="ARBA" id="ARBA00022448"/>
    </source>
</evidence>
<organism evidence="7 8">
    <name type="scientific">Rhizobium daejeonense</name>
    <dbReference type="NCBI Taxonomy" id="240521"/>
    <lineage>
        <taxon>Bacteria</taxon>
        <taxon>Pseudomonadati</taxon>
        <taxon>Pseudomonadota</taxon>
        <taxon>Alphaproteobacteria</taxon>
        <taxon>Hyphomicrobiales</taxon>
        <taxon>Rhizobiaceae</taxon>
        <taxon>Rhizobium/Agrobacterium group</taxon>
        <taxon>Rhizobium</taxon>
    </lineage>
</organism>
<dbReference type="GO" id="GO:0016887">
    <property type="term" value="F:ATP hydrolysis activity"/>
    <property type="evidence" value="ECO:0007669"/>
    <property type="project" value="InterPro"/>
</dbReference>
<sequence length="256" mass="26771">MTPPASQTPALQTQALVAGYEPDLPIVRGVDLSVAPGELLVLLGPNGAGKSTLVKAIAGVVPIHSGSVTLAGRDITRIPTHRKIAEGLAFVPQTENIFATLSIHENLQIAAAVLPKPVRSEKIAALYERFPDLAAKPSRQAGTLSGGQRQMLAVARALIVDPPVIVLDEPSAGLSPKIVSEVFEMLQQINATGVTVVLVEQNVKAALAIASRAVVLVEGRIRHEGVAADLLGDPLIAKLYLGTGHSPDHSQEAEHP</sequence>
<evidence type="ECO:0000313" key="7">
    <source>
        <dbReference type="EMBL" id="NGO66365.1"/>
    </source>
</evidence>
<evidence type="ECO:0000256" key="1">
    <source>
        <dbReference type="ARBA" id="ARBA00005417"/>
    </source>
</evidence>
<dbReference type="CDD" id="cd03224">
    <property type="entry name" value="ABC_TM1139_LivF_branched"/>
    <property type="match status" value="1"/>
</dbReference>
<keyword evidence="3" id="KW-0547">Nucleotide-binding</keyword>
<dbReference type="PANTHER" id="PTHR43820">
    <property type="entry name" value="HIGH-AFFINITY BRANCHED-CHAIN AMINO ACID TRANSPORT ATP-BINDING PROTEIN LIVF"/>
    <property type="match status" value="1"/>
</dbReference>
<dbReference type="Pfam" id="PF00005">
    <property type="entry name" value="ABC_tran"/>
    <property type="match status" value="1"/>
</dbReference>
<dbReference type="InterPro" id="IPR052156">
    <property type="entry name" value="BCAA_Transport_ATP-bd_LivF"/>
</dbReference>
<dbReference type="GO" id="GO:0015658">
    <property type="term" value="F:branched-chain amino acid transmembrane transporter activity"/>
    <property type="evidence" value="ECO:0007669"/>
    <property type="project" value="TreeGrafter"/>
</dbReference>
<dbReference type="Proteomes" id="UP000477849">
    <property type="component" value="Unassembled WGS sequence"/>
</dbReference>
<comment type="caution">
    <text evidence="7">The sequence shown here is derived from an EMBL/GenBank/DDBJ whole genome shotgun (WGS) entry which is preliminary data.</text>
</comment>
<evidence type="ECO:0000256" key="5">
    <source>
        <dbReference type="ARBA" id="ARBA00022970"/>
    </source>
</evidence>
<proteinExistence type="inferred from homology"/>
<dbReference type="PROSITE" id="PS00211">
    <property type="entry name" value="ABC_TRANSPORTER_1"/>
    <property type="match status" value="1"/>
</dbReference>
<feature type="domain" description="ABC transporter" evidence="6">
    <location>
        <begin position="11"/>
        <end position="243"/>
    </location>
</feature>
<dbReference type="AlphaFoldDB" id="A0A6M1S5Q8"/>
<dbReference type="InterPro" id="IPR003439">
    <property type="entry name" value="ABC_transporter-like_ATP-bd"/>
</dbReference>
<protein>
    <submittedName>
        <fullName evidence="7">ABC transporter ATP-binding protein</fullName>
    </submittedName>
</protein>
<dbReference type="EMBL" id="JAAKZH010000010">
    <property type="protein sequence ID" value="NGO66365.1"/>
    <property type="molecule type" value="Genomic_DNA"/>
</dbReference>
<dbReference type="InterPro" id="IPR017871">
    <property type="entry name" value="ABC_transporter-like_CS"/>
</dbReference>
<dbReference type="RefSeq" id="WP_163901564.1">
    <property type="nucleotide sequence ID" value="NZ_CP048427.1"/>
</dbReference>
<dbReference type="SMART" id="SM00382">
    <property type="entry name" value="AAA"/>
    <property type="match status" value="1"/>
</dbReference>
<evidence type="ECO:0000256" key="4">
    <source>
        <dbReference type="ARBA" id="ARBA00022840"/>
    </source>
</evidence>
<comment type="similarity">
    <text evidence="1">Belongs to the ABC transporter superfamily.</text>
</comment>
<keyword evidence="5" id="KW-0029">Amino-acid transport</keyword>
<gene>
    <name evidence="7" type="ORF">G6N76_22120</name>
</gene>
<dbReference type="SUPFAM" id="SSF52540">
    <property type="entry name" value="P-loop containing nucleoside triphosphate hydrolases"/>
    <property type="match status" value="1"/>
</dbReference>
<accession>A0A6M1S5Q8</accession>
<keyword evidence="4 7" id="KW-0067">ATP-binding</keyword>